<sequence length="60" mass="6476">MKREFFKPEISVSKFDTENIVVTDSTVVEPTNVQVVTEGLNTAITSSGAENNGGTTTVVW</sequence>
<reference evidence="1" key="2">
    <citation type="journal article" date="2021" name="PeerJ">
        <title>Extensive microbial diversity within the chicken gut microbiome revealed by metagenomics and culture.</title>
        <authorList>
            <person name="Gilroy R."/>
            <person name="Ravi A."/>
            <person name="Getino M."/>
            <person name="Pursley I."/>
            <person name="Horton D.L."/>
            <person name="Alikhan N.F."/>
            <person name="Baker D."/>
            <person name="Gharbi K."/>
            <person name="Hall N."/>
            <person name="Watson M."/>
            <person name="Adriaenssens E.M."/>
            <person name="Foster-Nyarko E."/>
            <person name="Jarju S."/>
            <person name="Secka A."/>
            <person name="Antonio M."/>
            <person name="Oren A."/>
            <person name="Chaudhuri R.R."/>
            <person name="La Ragione R."/>
            <person name="Hildebrand F."/>
            <person name="Pallen M.J."/>
        </authorList>
    </citation>
    <scope>NUCLEOTIDE SEQUENCE</scope>
    <source>
        <strain evidence="1">USAMLcec3-3695</strain>
    </source>
</reference>
<evidence type="ECO:0000313" key="1">
    <source>
        <dbReference type="EMBL" id="HIU56778.1"/>
    </source>
</evidence>
<comment type="caution">
    <text evidence="1">The sequence shown here is derived from an EMBL/GenBank/DDBJ whole genome shotgun (WGS) entry which is preliminary data.</text>
</comment>
<gene>
    <name evidence="1" type="ORF">IAA61_03070</name>
</gene>
<accession>A0A9D1MB04</accession>
<reference evidence="1" key="1">
    <citation type="submission" date="2020-10" db="EMBL/GenBank/DDBJ databases">
        <authorList>
            <person name="Gilroy R."/>
        </authorList>
    </citation>
    <scope>NUCLEOTIDE SEQUENCE</scope>
    <source>
        <strain evidence="1">USAMLcec3-3695</strain>
    </source>
</reference>
<protein>
    <submittedName>
        <fullName evidence="1">Uncharacterized protein</fullName>
    </submittedName>
</protein>
<dbReference type="EMBL" id="DVNB01000030">
    <property type="protein sequence ID" value="HIU56778.1"/>
    <property type="molecule type" value="Genomic_DNA"/>
</dbReference>
<dbReference type="AlphaFoldDB" id="A0A9D1MB04"/>
<evidence type="ECO:0000313" key="2">
    <source>
        <dbReference type="Proteomes" id="UP000824109"/>
    </source>
</evidence>
<dbReference type="Proteomes" id="UP000824109">
    <property type="component" value="Unassembled WGS sequence"/>
</dbReference>
<organism evidence="1 2">
    <name type="scientific">Candidatus Ornithomonoglobus merdipullorum</name>
    <dbReference type="NCBI Taxonomy" id="2840895"/>
    <lineage>
        <taxon>Bacteria</taxon>
        <taxon>Bacillati</taxon>
        <taxon>Bacillota</taxon>
        <taxon>Clostridia</taxon>
        <taxon>Candidatus Ornithomonoglobus</taxon>
    </lineage>
</organism>
<name>A0A9D1MB04_9FIRM</name>
<proteinExistence type="predicted"/>